<gene>
    <name evidence="3" type="ORF">PAPYR_7163</name>
</gene>
<keyword evidence="1" id="KW-1133">Transmembrane helix</keyword>
<keyword evidence="1" id="KW-0472">Membrane</keyword>
<protein>
    <submittedName>
        <fullName evidence="3">Uncharacterized protein</fullName>
    </submittedName>
</protein>
<feature type="chain" id="PRO_5046025569" evidence="2">
    <location>
        <begin position="22"/>
        <end position="162"/>
    </location>
</feature>
<keyword evidence="4" id="KW-1185">Reference proteome</keyword>
<dbReference type="Proteomes" id="UP001141327">
    <property type="component" value="Unassembled WGS sequence"/>
</dbReference>
<feature type="transmembrane region" description="Helical" evidence="1">
    <location>
        <begin position="82"/>
        <end position="104"/>
    </location>
</feature>
<sequence>MPACSILYFLAILLQGTGVDARLIKRDLPSCERCVTFPGRIWCGGDREDCFSGDFFGGSLGNRTCYIFQTYYRNCIFNSVELIVGVIFGTLMFGIFFAALLWMCGVACRACQQRFCGSQNIPTPTRTTYTLLPAGDDGASLGPVRAPVLRNRSRERAVSGSP</sequence>
<name>A0ABQ8UG17_9EUKA</name>
<evidence type="ECO:0000256" key="2">
    <source>
        <dbReference type="SAM" id="SignalP"/>
    </source>
</evidence>
<evidence type="ECO:0000313" key="4">
    <source>
        <dbReference type="Proteomes" id="UP001141327"/>
    </source>
</evidence>
<organism evidence="3 4">
    <name type="scientific">Paratrimastix pyriformis</name>
    <dbReference type="NCBI Taxonomy" id="342808"/>
    <lineage>
        <taxon>Eukaryota</taxon>
        <taxon>Metamonada</taxon>
        <taxon>Preaxostyla</taxon>
        <taxon>Paratrimastigidae</taxon>
        <taxon>Paratrimastix</taxon>
    </lineage>
</organism>
<dbReference type="EMBL" id="JAPMOS010000048">
    <property type="protein sequence ID" value="KAJ4457356.1"/>
    <property type="molecule type" value="Genomic_DNA"/>
</dbReference>
<keyword evidence="2" id="KW-0732">Signal</keyword>
<proteinExistence type="predicted"/>
<feature type="signal peptide" evidence="2">
    <location>
        <begin position="1"/>
        <end position="21"/>
    </location>
</feature>
<keyword evidence="1" id="KW-0812">Transmembrane</keyword>
<accession>A0ABQ8UG17</accession>
<evidence type="ECO:0000313" key="3">
    <source>
        <dbReference type="EMBL" id="KAJ4457356.1"/>
    </source>
</evidence>
<evidence type="ECO:0000256" key="1">
    <source>
        <dbReference type="SAM" id="Phobius"/>
    </source>
</evidence>
<comment type="caution">
    <text evidence="3">The sequence shown here is derived from an EMBL/GenBank/DDBJ whole genome shotgun (WGS) entry which is preliminary data.</text>
</comment>
<reference evidence="3" key="1">
    <citation type="journal article" date="2022" name="bioRxiv">
        <title>Genomics of Preaxostyla Flagellates Illuminates Evolutionary Transitions and the Path Towards Mitochondrial Loss.</title>
        <authorList>
            <person name="Novak L.V.F."/>
            <person name="Treitli S.C."/>
            <person name="Pyrih J."/>
            <person name="Halakuc P."/>
            <person name="Pipaliya S.V."/>
            <person name="Vacek V."/>
            <person name="Brzon O."/>
            <person name="Soukal P."/>
            <person name="Eme L."/>
            <person name="Dacks J.B."/>
            <person name="Karnkowska A."/>
            <person name="Elias M."/>
            <person name="Hampl V."/>
        </authorList>
    </citation>
    <scope>NUCLEOTIDE SEQUENCE</scope>
    <source>
        <strain evidence="3">RCP-MX</strain>
    </source>
</reference>